<dbReference type="RefSeq" id="WP_330076807.1">
    <property type="nucleotide sequence ID" value="NZ_JAZDQJ010000033.1"/>
</dbReference>
<comment type="caution">
    <text evidence="1">The sequence shown here is derived from an EMBL/GenBank/DDBJ whole genome shotgun (WGS) entry which is preliminary data.</text>
</comment>
<evidence type="ECO:0000313" key="2">
    <source>
        <dbReference type="Proteomes" id="UP001335100"/>
    </source>
</evidence>
<keyword evidence="2" id="KW-1185">Reference proteome</keyword>
<organism evidence="1 2">
    <name type="scientific">Pseudomonas ulcerans</name>
    <dbReference type="NCBI Taxonomy" id="3115852"/>
    <lineage>
        <taxon>Bacteria</taxon>
        <taxon>Pseudomonadati</taxon>
        <taxon>Pseudomonadota</taxon>
        <taxon>Gammaproteobacteria</taxon>
        <taxon>Pseudomonadales</taxon>
        <taxon>Pseudomonadaceae</taxon>
        <taxon>Pseudomonas</taxon>
    </lineage>
</organism>
<reference evidence="1 2" key="1">
    <citation type="submission" date="2024-01" db="EMBL/GenBank/DDBJ databases">
        <title>Unpublished Manusciprt.</title>
        <authorList>
            <person name="Duman M."/>
            <person name="Valdes E.G."/>
            <person name="Ajmi N."/>
            <person name="Altun S."/>
            <person name="Saticioglu I.B."/>
        </authorList>
    </citation>
    <scope>NUCLEOTIDE SEQUENCE [LARGE SCALE GENOMIC DNA]</scope>
    <source>
        <strain evidence="1 2">148P</strain>
    </source>
</reference>
<protein>
    <submittedName>
        <fullName evidence="1">Uncharacterized protein</fullName>
    </submittedName>
</protein>
<sequence>MGAIHDQAMQYVYQQVLQRVLERMTQGQRASLQLLVQRLLVIAGGPDCIGGLKVMLVHTGSQDSTQALAFLRAAQLTLAARSPGTFNLRIAAARHSDMPAVVLSNIERAFAALVVHDDPRVELLMLEDGQVRPFDARQPISRQQQQADRHAVLMAGHLTGGETQMSLGHRQYLDLADLHRLGASWNGGVDVLVSGEPAVQRKRFLAKALRMMRATGVPRVRPLETFPHTLFEVATAIRDEYRLPQPAETATENPAFEARVRLPRVIAIDDLTHDPVCGHGRLLAELLRYEHDEWSFAFSRNEAGNPLLRAHLMGLRREFIEDGCYQDGLDGCLQRSEEAMKREQLPSALRDQLLGPWQKGEELQQVRRLAGDFASQAWGISETQLVCLLFAPIVRQGRELETFLRRCHPGMLVALPYLHKALQGHPATDPVIQWLTGTSGLPMVTLQTLYRRTPLLAPATEPIDH</sequence>
<accession>A0ABU7HX63</accession>
<evidence type="ECO:0000313" key="1">
    <source>
        <dbReference type="EMBL" id="MEE1936110.1"/>
    </source>
</evidence>
<dbReference type="Proteomes" id="UP001335100">
    <property type="component" value="Unassembled WGS sequence"/>
</dbReference>
<gene>
    <name evidence="1" type="ORF">V0R50_23030</name>
</gene>
<name>A0ABU7HX63_9PSED</name>
<dbReference type="EMBL" id="JAZDQJ010000033">
    <property type="protein sequence ID" value="MEE1936110.1"/>
    <property type="molecule type" value="Genomic_DNA"/>
</dbReference>
<proteinExistence type="predicted"/>